<reference evidence="2 3" key="1">
    <citation type="submission" date="2014-06" db="EMBL/GenBank/DDBJ databases">
        <title>Evolutionary Origins and Diversification of the Mycorrhizal Mutualists.</title>
        <authorList>
            <consortium name="DOE Joint Genome Institute"/>
            <consortium name="Mycorrhizal Genomics Consortium"/>
            <person name="Kohler A."/>
            <person name="Kuo A."/>
            <person name="Nagy L.G."/>
            <person name="Floudas D."/>
            <person name="Copeland A."/>
            <person name="Barry K.W."/>
            <person name="Cichocki N."/>
            <person name="Veneault-Fourrey C."/>
            <person name="LaButti K."/>
            <person name="Lindquist E.A."/>
            <person name="Lipzen A."/>
            <person name="Lundell T."/>
            <person name="Morin E."/>
            <person name="Murat C."/>
            <person name="Riley R."/>
            <person name="Ohm R."/>
            <person name="Sun H."/>
            <person name="Tunlid A."/>
            <person name="Henrissat B."/>
            <person name="Grigoriev I.V."/>
            <person name="Hibbett D.S."/>
            <person name="Martin F."/>
        </authorList>
    </citation>
    <scope>NUCLEOTIDE SEQUENCE [LARGE SCALE GENOMIC DNA]</scope>
    <source>
        <strain evidence="2 3">SS14</strain>
    </source>
</reference>
<protein>
    <submittedName>
        <fullName evidence="2">Uncharacterized protein</fullName>
    </submittedName>
</protein>
<accession>A0A0C9V6T2</accession>
<sequence length="431" mass="44932">MKATYDTKLHADLDALHEGSRIRIRTSGGVFEVSLVAVNTSKSPAEVIWDGGAKREFKWGSIVWGSVGEGGVVVRKPRLEELAKTQQTIQPNQQPPPPPSTRVGQLQFQAAYTPARVQVYYASVAAAASTSSSSSQYQGQTQTTTTIQLTTAAHPTTLPTTQPTTTPYAAYQHYYPYYSYGQVPYGATSLPSTFTQPTTVPTTTPTNPTPTPAPAPAPAPAPIPTLALSPTGYQPPVSMAGTNVAKYEGMGSFRVELEGCRTAVGNGGAGAGAGGTTGGTASNGNKKTTKGRNIRPAPSTSTSNTAAPSGSSSSLPTKSTAKAKSTSTKPTASIAPVSPSQPKQTPHPGHGHPYMSYYAGYYSYAAYGEPVVSSTTRTDSDFDDARSESKSRTSVECRGTSTKSSPTTSSITTATTPAASTRDTLRGVYSF</sequence>
<dbReference type="AlphaFoldDB" id="A0A0C9V6T2"/>
<proteinExistence type="predicted"/>
<feature type="compositionally biased region" description="Low complexity" evidence="1">
    <location>
        <begin position="400"/>
        <end position="421"/>
    </location>
</feature>
<feature type="compositionally biased region" description="Basic and acidic residues" evidence="1">
    <location>
        <begin position="378"/>
        <end position="395"/>
    </location>
</feature>
<feature type="compositionally biased region" description="Gly residues" evidence="1">
    <location>
        <begin position="269"/>
        <end position="278"/>
    </location>
</feature>
<feature type="compositionally biased region" description="Pro residues" evidence="1">
    <location>
        <begin position="207"/>
        <end position="223"/>
    </location>
</feature>
<keyword evidence="3" id="KW-1185">Reference proteome</keyword>
<name>A0A0C9V6T2_SPHS4</name>
<feature type="region of interest" description="Disordered" evidence="1">
    <location>
        <begin position="194"/>
        <end position="230"/>
    </location>
</feature>
<feature type="compositionally biased region" description="Low complexity" evidence="1">
    <location>
        <begin position="296"/>
        <end position="336"/>
    </location>
</feature>
<organism evidence="2 3">
    <name type="scientific">Sphaerobolus stellatus (strain SS14)</name>
    <dbReference type="NCBI Taxonomy" id="990650"/>
    <lineage>
        <taxon>Eukaryota</taxon>
        <taxon>Fungi</taxon>
        <taxon>Dikarya</taxon>
        <taxon>Basidiomycota</taxon>
        <taxon>Agaricomycotina</taxon>
        <taxon>Agaricomycetes</taxon>
        <taxon>Phallomycetidae</taxon>
        <taxon>Geastrales</taxon>
        <taxon>Sphaerobolaceae</taxon>
        <taxon>Sphaerobolus</taxon>
    </lineage>
</organism>
<gene>
    <name evidence="2" type="ORF">M422DRAFT_254129</name>
</gene>
<feature type="region of interest" description="Disordered" evidence="1">
    <location>
        <begin position="269"/>
        <end position="351"/>
    </location>
</feature>
<evidence type="ECO:0000313" key="2">
    <source>
        <dbReference type="EMBL" id="KIJ42689.1"/>
    </source>
</evidence>
<dbReference type="HOGENOM" id="CLU_636416_0_0_1"/>
<evidence type="ECO:0000256" key="1">
    <source>
        <dbReference type="SAM" id="MobiDB-lite"/>
    </source>
</evidence>
<feature type="region of interest" description="Disordered" evidence="1">
    <location>
        <begin position="374"/>
        <end position="431"/>
    </location>
</feature>
<dbReference type="OrthoDB" id="9547406at2759"/>
<dbReference type="Proteomes" id="UP000054279">
    <property type="component" value="Unassembled WGS sequence"/>
</dbReference>
<feature type="compositionally biased region" description="Low complexity" evidence="1">
    <location>
        <begin position="194"/>
        <end position="206"/>
    </location>
</feature>
<evidence type="ECO:0000313" key="3">
    <source>
        <dbReference type="Proteomes" id="UP000054279"/>
    </source>
</evidence>
<dbReference type="EMBL" id="KN837128">
    <property type="protein sequence ID" value="KIJ42689.1"/>
    <property type="molecule type" value="Genomic_DNA"/>
</dbReference>